<evidence type="ECO:0000256" key="1">
    <source>
        <dbReference type="ARBA" id="ARBA00022603"/>
    </source>
</evidence>
<dbReference type="PANTHER" id="PTHR47816">
    <property type="entry name" value="RIBOSOMAL RNA SMALL SUBUNIT METHYLTRANSFERASE C"/>
    <property type="match status" value="1"/>
</dbReference>
<dbReference type="Pfam" id="PF05175">
    <property type="entry name" value="MTS"/>
    <property type="match status" value="1"/>
</dbReference>
<reference evidence="4 5" key="1">
    <citation type="submission" date="2018-07" db="EMBL/GenBank/DDBJ databases">
        <title>Genomic Encyclopedia of Type Strains, Phase IV (KMG-IV): sequencing the most valuable type-strain genomes for metagenomic binning, comparative biology and taxonomic classification.</title>
        <authorList>
            <person name="Goeker M."/>
        </authorList>
    </citation>
    <scope>NUCLEOTIDE SEQUENCE [LARGE SCALE GENOMIC DNA]</scope>
    <source>
        <strain evidence="4 5">DSM 27696</strain>
    </source>
</reference>
<dbReference type="EMBL" id="QPJJ01000017">
    <property type="protein sequence ID" value="RCW63581.1"/>
    <property type="molecule type" value="Genomic_DNA"/>
</dbReference>
<dbReference type="RefSeq" id="WP_114354205.1">
    <property type="nucleotide sequence ID" value="NZ_QPJJ01000017.1"/>
</dbReference>
<keyword evidence="5" id="KW-1185">Reference proteome</keyword>
<dbReference type="CDD" id="cd02440">
    <property type="entry name" value="AdoMet_MTases"/>
    <property type="match status" value="1"/>
</dbReference>
<keyword evidence="1 4" id="KW-0489">Methyltransferase</keyword>
<feature type="domain" description="Methyltransferase small" evidence="3">
    <location>
        <begin position="30"/>
        <end position="196"/>
    </location>
</feature>
<name>A0A368X6E6_9BACI</name>
<evidence type="ECO:0000313" key="4">
    <source>
        <dbReference type="EMBL" id="RCW63581.1"/>
    </source>
</evidence>
<organism evidence="4 5">
    <name type="scientific">Saliterribacillus persicus</name>
    <dbReference type="NCBI Taxonomy" id="930114"/>
    <lineage>
        <taxon>Bacteria</taxon>
        <taxon>Bacillati</taxon>
        <taxon>Bacillota</taxon>
        <taxon>Bacilli</taxon>
        <taxon>Bacillales</taxon>
        <taxon>Bacillaceae</taxon>
        <taxon>Saliterribacillus</taxon>
    </lineage>
</organism>
<dbReference type="InterPro" id="IPR046977">
    <property type="entry name" value="RsmC/RlmG"/>
</dbReference>
<dbReference type="PANTHER" id="PTHR47816:SF4">
    <property type="entry name" value="RIBOSOMAL RNA SMALL SUBUNIT METHYLTRANSFERASE C"/>
    <property type="match status" value="1"/>
</dbReference>
<dbReference type="SUPFAM" id="SSF53335">
    <property type="entry name" value="S-adenosyl-L-methionine-dependent methyltransferases"/>
    <property type="match status" value="1"/>
</dbReference>
<sequence length="199" mass="22654">MSDQYFSENPNVSSDPKEWRFTLRGNSFLFRTDNGVFSKAEVDFGSRTMIESFIEPEVNGDILDLGCGYGPVGIALAKSFPERRVLATDVNRRALELSKHNAAANKVDNYHVAFSDSFSEISERRFAAILLNPPIRAGKETIYRMFDESYEALVEKGEMWIVMQKKQGAPSAKKKLATLFNEVELIQKNKGYYIYRGRK</sequence>
<dbReference type="Proteomes" id="UP000252585">
    <property type="component" value="Unassembled WGS sequence"/>
</dbReference>
<dbReference type="InterPro" id="IPR029063">
    <property type="entry name" value="SAM-dependent_MTases_sf"/>
</dbReference>
<evidence type="ECO:0000313" key="5">
    <source>
        <dbReference type="Proteomes" id="UP000252585"/>
    </source>
</evidence>
<keyword evidence="2 4" id="KW-0808">Transferase</keyword>
<comment type="caution">
    <text evidence="4">The sequence shown here is derived from an EMBL/GenBank/DDBJ whole genome shotgun (WGS) entry which is preliminary data.</text>
</comment>
<evidence type="ECO:0000256" key="2">
    <source>
        <dbReference type="ARBA" id="ARBA00022679"/>
    </source>
</evidence>
<dbReference type="OrthoDB" id="9764961at2"/>
<dbReference type="GO" id="GO:0032259">
    <property type="term" value="P:methylation"/>
    <property type="evidence" value="ECO:0007669"/>
    <property type="project" value="UniProtKB-KW"/>
</dbReference>
<proteinExistence type="predicted"/>
<dbReference type="GO" id="GO:0008757">
    <property type="term" value="F:S-adenosylmethionine-dependent methyltransferase activity"/>
    <property type="evidence" value="ECO:0007669"/>
    <property type="project" value="InterPro"/>
</dbReference>
<accession>A0A368X6E6</accession>
<dbReference type="InterPro" id="IPR007848">
    <property type="entry name" value="Small_mtfrase_dom"/>
</dbReference>
<dbReference type="Gene3D" id="3.40.50.150">
    <property type="entry name" value="Vaccinia Virus protein VP39"/>
    <property type="match status" value="1"/>
</dbReference>
<protein>
    <submittedName>
        <fullName evidence="4">16S rRNA m(2)G 1207 methyltransferase</fullName>
    </submittedName>
</protein>
<gene>
    <name evidence="4" type="ORF">DFR57_11757</name>
</gene>
<evidence type="ECO:0000259" key="3">
    <source>
        <dbReference type="Pfam" id="PF05175"/>
    </source>
</evidence>
<dbReference type="AlphaFoldDB" id="A0A368X6E6"/>